<dbReference type="Proteomes" id="UP001164743">
    <property type="component" value="Chromosome 2A"/>
</dbReference>
<sequence length="157" mass="17031">MKLSTAAYSLLMALILFVTAVVSPGRYSECPNLVIKETDPLVLGPCKAQCVHVSESARFTILKVQDEAPCRVPGCTTTTRIPQTYSYCTEDCCTRKKEDGLYYLVFAQNKSKGPPGTPVCPAHPGAKVILGHYRTSAAPETAPAERLFTLPDFTSAE</sequence>
<feature type="signal peptide" evidence="1">
    <location>
        <begin position="1"/>
        <end position="20"/>
    </location>
</feature>
<evidence type="ECO:0000313" key="2">
    <source>
        <dbReference type="EMBL" id="WAQ82133.1"/>
    </source>
</evidence>
<accession>A0ABY7CAD8</accession>
<reference evidence="2" key="1">
    <citation type="submission" date="2022-10" db="EMBL/GenBank/DDBJ databases">
        <title>Puccinia triticina Genome sequencing and assembly.</title>
        <authorList>
            <person name="Li C."/>
        </authorList>
    </citation>
    <scope>NUCLEOTIDE SEQUENCE</scope>
    <source>
        <strain evidence="2">Pt15</strain>
    </source>
</reference>
<dbReference type="GeneID" id="77807364"/>
<evidence type="ECO:0000256" key="1">
    <source>
        <dbReference type="SAM" id="SignalP"/>
    </source>
</evidence>
<proteinExistence type="predicted"/>
<keyword evidence="3" id="KW-1185">Reference proteome</keyword>
<dbReference type="RefSeq" id="XP_053017688.1">
    <property type="nucleotide sequence ID" value="XM_053166469.1"/>
</dbReference>
<organism evidence="2 3">
    <name type="scientific">Puccinia triticina</name>
    <dbReference type="NCBI Taxonomy" id="208348"/>
    <lineage>
        <taxon>Eukaryota</taxon>
        <taxon>Fungi</taxon>
        <taxon>Dikarya</taxon>
        <taxon>Basidiomycota</taxon>
        <taxon>Pucciniomycotina</taxon>
        <taxon>Pucciniomycetes</taxon>
        <taxon>Pucciniales</taxon>
        <taxon>Pucciniaceae</taxon>
        <taxon>Puccinia</taxon>
    </lineage>
</organism>
<evidence type="ECO:0000313" key="3">
    <source>
        <dbReference type="Proteomes" id="UP001164743"/>
    </source>
</evidence>
<feature type="chain" id="PRO_5047037452" evidence="1">
    <location>
        <begin position="21"/>
        <end position="157"/>
    </location>
</feature>
<dbReference type="EMBL" id="CP110422">
    <property type="protein sequence ID" value="WAQ82133.1"/>
    <property type="molecule type" value="Genomic_DNA"/>
</dbReference>
<gene>
    <name evidence="2" type="ORF">PtA15_2A447</name>
</gene>
<name>A0ABY7CAD8_9BASI</name>
<keyword evidence="1" id="KW-0732">Signal</keyword>
<protein>
    <submittedName>
        <fullName evidence="2">Uncharacterized protein</fullName>
    </submittedName>
</protein>